<evidence type="ECO:0000256" key="8">
    <source>
        <dbReference type="ARBA" id="ARBA00022989"/>
    </source>
</evidence>
<keyword evidence="9 10" id="KW-0472">Membrane</keyword>
<dbReference type="Pfam" id="PF00528">
    <property type="entry name" value="BPD_transp_1"/>
    <property type="match status" value="1"/>
</dbReference>
<dbReference type="CDD" id="cd06261">
    <property type="entry name" value="TM_PBP2"/>
    <property type="match status" value="1"/>
</dbReference>
<evidence type="ECO:0000256" key="2">
    <source>
        <dbReference type="ARBA" id="ARBA00007069"/>
    </source>
</evidence>
<keyword evidence="5 10" id="KW-1003">Cell membrane</keyword>
<proteinExistence type="inferred from homology"/>
<feature type="transmembrane region" description="Helical" evidence="10">
    <location>
        <begin position="253"/>
        <end position="275"/>
    </location>
</feature>
<comment type="caution">
    <text evidence="10">Lacks conserved residue(s) required for the propagation of feature annotation.</text>
</comment>
<dbReference type="OrthoDB" id="9775069at2"/>
<dbReference type="PROSITE" id="PS50928">
    <property type="entry name" value="ABC_TM1"/>
    <property type="match status" value="1"/>
</dbReference>
<dbReference type="InterPro" id="IPR051408">
    <property type="entry name" value="Phosphate_transprt_permease"/>
</dbReference>
<keyword evidence="6" id="KW-0592">Phosphate transport</keyword>
<feature type="transmembrane region" description="Helical" evidence="10">
    <location>
        <begin position="61"/>
        <end position="88"/>
    </location>
</feature>
<dbReference type="PANTHER" id="PTHR42922:SF1">
    <property type="entry name" value="PHOSPHATE TRANSPORT SYSTEM PERMEASE PROTEIN PSTA"/>
    <property type="match status" value="1"/>
</dbReference>
<dbReference type="InterPro" id="IPR000515">
    <property type="entry name" value="MetI-like"/>
</dbReference>
<organism evidence="12 13">
    <name type="scientific">Propylenella binzhouense</name>
    <dbReference type="NCBI Taxonomy" id="2555902"/>
    <lineage>
        <taxon>Bacteria</taxon>
        <taxon>Pseudomonadati</taxon>
        <taxon>Pseudomonadota</taxon>
        <taxon>Alphaproteobacteria</taxon>
        <taxon>Hyphomicrobiales</taxon>
        <taxon>Propylenellaceae</taxon>
        <taxon>Propylenella</taxon>
    </lineage>
</organism>
<keyword evidence="8 10" id="KW-1133">Transmembrane helix</keyword>
<dbReference type="EMBL" id="SPKJ01000065">
    <property type="protein sequence ID" value="MYZ49247.1"/>
    <property type="molecule type" value="Genomic_DNA"/>
</dbReference>
<keyword evidence="7 10" id="KW-0812">Transmembrane</keyword>
<gene>
    <name evidence="12" type="primary">pstA</name>
    <name evidence="12" type="ORF">E4O86_16165</name>
</gene>
<keyword evidence="4" id="KW-0813">Transport</keyword>
<feature type="transmembrane region" description="Helical" evidence="10">
    <location>
        <begin position="109"/>
        <end position="131"/>
    </location>
</feature>
<comment type="subcellular location">
    <subcellularLocation>
        <location evidence="10">Cell inner membrane</location>
        <topology evidence="10">Multi-pass membrane protein</topology>
    </subcellularLocation>
    <subcellularLocation>
        <location evidence="1">Cell membrane</location>
        <topology evidence="1">Multi-pass membrane protein</topology>
    </subcellularLocation>
</comment>
<comment type="caution">
    <text evidence="12">The sequence shown here is derived from an EMBL/GenBank/DDBJ whole genome shotgun (WGS) entry which is preliminary data.</text>
</comment>
<dbReference type="InterPro" id="IPR005672">
    <property type="entry name" value="Phosphate_PstA"/>
</dbReference>
<evidence type="ECO:0000256" key="7">
    <source>
        <dbReference type="ARBA" id="ARBA00022692"/>
    </source>
</evidence>
<dbReference type="GO" id="GO:0035435">
    <property type="term" value="P:phosphate ion transmembrane transport"/>
    <property type="evidence" value="ECO:0007669"/>
    <property type="project" value="InterPro"/>
</dbReference>
<accession>A0A964T7D0</accession>
<dbReference type="GO" id="GO:0005315">
    <property type="term" value="F:phosphate transmembrane transporter activity"/>
    <property type="evidence" value="ECO:0007669"/>
    <property type="project" value="InterPro"/>
</dbReference>
<dbReference type="Proteomes" id="UP000773614">
    <property type="component" value="Unassembled WGS sequence"/>
</dbReference>
<dbReference type="GO" id="GO:0005886">
    <property type="term" value="C:plasma membrane"/>
    <property type="evidence" value="ECO:0007669"/>
    <property type="project" value="UniProtKB-SubCell"/>
</dbReference>
<name>A0A964T7D0_9HYPH</name>
<evidence type="ECO:0000256" key="10">
    <source>
        <dbReference type="RuleBase" id="RU363043"/>
    </source>
</evidence>
<evidence type="ECO:0000256" key="5">
    <source>
        <dbReference type="ARBA" id="ARBA00022475"/>
    </source>
</evidence>
<protein>
    <recommendedName>
        <fullName evidence="3 10">Phosphate transport system permease protein PstA</fullName>
    </recommendedName>
</protein>
<dbReference type="AlphaFoldDB" id="A0A964T7D0"/>
<comment type="similarity">
    <text evidence="2 10">Belongs to the binding-protein-dependent transport system permease family. CysTW subfamily.</text>
</comment>
<dbReference type="SUPFAM" id="SSF161098">
    <property type="entry name" value="MetI-like"/>
    <property type="match status" value="1"/>
</dbReference>
<feature type="transmembrane region" description="Helical" evidence="10">
    <location>
        <begin position="20"/>
        <end position="41"/>
    </location>
</feature>
<evidence type="ECO:0000256" key="4">
    <source>
        <dbReference type="ARBA" id="ARBA00022448"/>
    </source>
</evidence>
<dbReference type="NCBIfam" id="TIGR00974">
    <property type="entry name" value="3a0107s02c"/>
    <property type="match status" value="1"/>
</dbReference>
<evidence type="ECO:0000259" key="11">
    <source>
        <dbReference type="PROSITE" id="PS50928"/>
    </source>
</evidence>
<sequence length="282" mass="30027">MTDKSLYAGRRRRDIIFRGLSIGATAFGLVWLALILGTLFWEGASGLNLAVFTEMTPPPGSAGGLLNAIVGSLILTGIGVAVGTPIGILAGTYMAEYGRRSRLTMVVRFINDILLSAPSIVVGLFVYEVMVVQMGHFSAWAGGVALAILVLPVVVRTTEDMLLLVPDSLREAASAIGMTRWVVIRGVTYRAARAGIVTGVLLAIARISGETAPLLFTALNNQFFSLDLNAPMASLPTIIFQFALSPYDDWQQLAWTGALIITLAVLTLNIVARVFSRSGSGQ</sequence>
<keyword evidence="13" id="KW-1185">Reference proteome</keyword>
<reference evidence="12" key="1">
    <citation type="submission" date="2019-03" db="EMBL/GenBank/DDBJ databases">
        <title>Afifella sp. nov., isolated from activated sludge.</title>
        <authorList>
            <person name="Li Q."/>
            <person name="Liu Y."/>
        </authorList>
    </citation>
    <scope>NUCLEOTIDE SEQUENCE</scope>
    <source>
        <strain evidence="12">L72</strain>
    </source>
</reference>
<evidence type="ECO:0000256" key="3">
    <source>
        <dbReference type="ARBA" id="ARBA00016864"/>
    </source>
</evidence>
<dbReference type="Gene3D" id="1.10.3720.10">
    <property type="entry name" value="MetI-like"/>
    <property type="match status" value="1"/>
</dbReference>
<evidence type="ECO:0000256" key="1">
    <source>
        <dbReference type="ARBA" id="ARBA00004651"/>
    </source>
</evidence>
<feature type="domain" description="ABC transmembrane type-1" evidence="11">
    <location>
        <begin position="69"/>
        <end position="272"/>
    </location>
</feature>
<evidence type="ECO:0000256" key="6">
    <source>
        <dbReference type="ARBA" id="ARBA00022592"/>
    </source>
</evidence>
<dbReference type="InterPro" id="IPR035906">
    <property type="entry name" value="MetI-like_sf"/>
</dbReference>
<evidence type="ECO:0000313" key="13">
    <source>
        <dbReference type="Proteomes" id="UP000773614"/>
    </source>
</evidence>
<evidence type="ECO:0000313" key="12">
    <source>
        <dbReference type="EMBL" id="MYZ49247.1"/>
    </source>
</evidence>
<evidence type="ECO:0000256" key="9">
    <source>
        <dbReference type="ARBA" id="ARBA00023136"/>
    </source>
</evidence>
<dbReference type="PANTHER" id="PTHR42922">
    <property type="entry name" value="PHOSPHATE TRANSPORT SYSTEM PERMEASE PROTEIN PSTA"/>
    <property type="match status" value="1"/>
</dbReference>
<feature type="transmembrane region" description="Helical" evidence="10">
    <location>
        <begin position="137"/>
        <end position="155"/>
    </location>
</feature>